<evidence type="ECO:0008006" key="4">
    <source>
        <dbReference type="Google" id="ProtNLM"/>
    </source>
</evidence>
<sequence>MAGAVLAAGAVGGVVACDPGGLNTASVAYTTDRTATAELNRQNTSVRWLDCTGRHGDGARTSSASGNAVVTVDCRGETRDGRKITVTGEVTRAVDGACVRGNLVAEVGGKELFRVSGLGNCEATARPTHQPPVTRRPAPGQPGPTVTVTVTRTIWCPDNPACGPVQGK</sequence>
<name>A0ABP4DCD5_9ACTN</name>
<comment type="caution">
    <text evidence="2">The sequence shown here is derived from an EMBL/GenBank/DDBJ whole genome shotgun (WGS) entry which is preliminary data.</text>
</comment>
<gene>
    <name evidence="2" type="ORF">GCM10009564_11120</name>
</gene>
<evidence type="ECO:0000313" key="2">
    <source>
        <dbReference type="EMBL" id="GAA1005694.1"/>
    </source>
</evidence>
<protein>
    <recommendedName>
        <fullName evidence="4">Lipoprotein</fullName>
    </recommendedName>
</protein>
<feature type="region of interest" description="Disordered" evidence="1">
    <location>
        <begin position="124"/>
        <end position="145"/>
    </location>
</feature>
<organism evidence="2 3">
    <name type="scientific">Streptomyces thermogriseus</name>
    <dbReference type="NCBI Taxonomy" id="75292"/>
    <lineage>
        <taxon>Bacteria</taxon>
        <taxon>Bacillati</taxon>
        <taxon>Actinomycetota</taxon>
        <taxon>Actinomycetes</taxon>
        <taxon>Kitasatosporales</taxon>
        <taxon>Streptomycetaceae</taxon>
        <taxon>Streptomyces</taxon>
    </lineage>
</organism>
<accession>A0ABP4DCD5</accession>
<reference evidence="3" key="1">
    <citation type="journal article" date="2019" name="Int. J. Syst. Evol. Microbiol.">
        <title>The Global Catalogue of Microorganisms (GCM) 10K type strain sequencing project: providing services to taxonomists for standard genome sequencing and annotation.</title>
        <authorList>
            <consortium name="The Broad Institute Genomics Platform"/>
            <consortium name="The Broad Institute Genome Sequencing Center for Infectious Disease"/>
            <person name="Wu L."/>
            <person name="Ma J."/>
        </authorList>
    </citation>
    <scope>NUCLEOTIDE SEQUENCE [LARGE SCALE GENOMIC DNA]</scope>
    <source>
        <strain evidence="3">JCM 11269</strain>
    </source>
</reference>
<dbReference type="EMBL" id="BAAAHU010000007">
    <property type="protein sequence ID" value="GAA1005694.1"/>
    <property type="molecule type" value="Genomic_DNA"/>
</dbReference>
<proteinExistence type="predicted"/>
<evidence type="ECO:0000313" key="3">
    <source>
        <dbReference type="Proteomes" id="UP001501072"/>
    </source>
</evidence>
<evidence type="ECO:0000256" key="1">
    <source>
        <dbReference type="SAM" id="MobiDB-lite"/>
    </source>
</evidence>
<keyword evidence="3" id="KW-1185">Reference proteome</keyword>
<dbReference type="Proteomes" id="UP001501072">
    <property type="component" value="Unassembled WGS sequence"/>
</dbReference>